<reference evidence="2" key="1">
    <citation type="submission" date="2016-06" db="EMBL/GenBank/DDBJ databases">
        <authorList>
            <person name="Varghese N."/>
            <person name="Submissions Spin"/>
        </authorList>
    </citation>
    <scope>NUCLEOTIDE SEQUENCE [LARGE SCALE GENOMIC DNA]</scope>
    <source>
        <strain evidence="2">DSM 45431</strain>
    </source>
</reference>
<protein>
    <submittedName>
        <fullName evidence="1">L-rhamnose mutarotase</fullName>
    </submittedName>
</protein>
<dbReference type="GO" id="GO:0016857">
    <property type="term" value="F:racemase and epimerase activity, acting on carbohydrates and derivatives"/>
    <property type="evidence" value="ECO:0007669"/>
    <property type="project" value="InterPro"/>
</dbReference>
<dbReference type="OrthoDB" id="9799608at2"/>
<dbReference type="RefSeq" id="WP_091342189.1">
    <property type="nucleotide sequence ID" value="NZ_FMHV01000002.1"/>
</dbReference>
<dbReference type="InterPro" id="IPR011008">
    <property type="entry name" value="Dimeric_a/b-barrel"/>
</dbReference>
<dbReference type="Proteomes" id="UP000199413">
    <property type="component" value="Unassembled WGS sequence"/>
</dbReference>
<dbReference type="AlphaFoldDB" id="A0A1C6SC56"/>
<gene>
    <name evidence="1" type="ORF">GA0070624_3386</name>
</gene>
<keyword evidence="2" id="KW-1185">Reference proteome</keyword>
<name>A0A1C6SC56_9ACTN</name>
<dbReference type="Pfam" id="PF05336">
    <property type="entry name" value="rhaM"/>
    <property type="match status" value="1"/>
</dbReference>
<organism evidence="1 2">
    <name type="scientific">Micromonospora rhizosphaerae</name>
    <dbReference type="NCBI Taxonomy" id="568872"/>
    <lineage>
        <taxon>Bacteria</taxon>
        <taxon>Bacillati</taxon>
        <taxon>Actinomycetota</taxon>
        <taxon>Actinomycetes</taxon>
        <taxon>Micromonosporales</taxon>
        <taxon>Micromonosporaceae</taxon>
        <taxon>Micromonospora</taxon>
    </lineage>
</organism>
<proteinExistence type="predicted"/>
<accession>A0A1C6SC56</accession>
<dbReference type="EMBL" id="FMHV01000002">
    <property type="protein sequence ID" value="SCL26863.1"/>
    <property type="molecule type" value="Genomic_DNA"/>
</dbReference>
<dbReference type="InterPro" id="IPR008000">
    <property type="entry name" value="Rham/fucose_mutarotase"/>
</dbReference>
<dbReference type="PANTHER" id="PTHR34389:SF2">
    <property type="entry name" value="L-RHAMNOSE MUTAROTASE"/>
    <property type="match status" value="1"/>
</dbReference>
<dbReference type="PANTHER" id="PTHR34389">
    <property type="entry name" value="L-RHAMNOSE MUTAROTASE"/>
    <property type="match status" value="1"/>
</dbReference>
<dbReference type="STRING" id="568872.GA0070624_3386"/>
<dbReference type="SUPFAM" id="SSF54909">
    <property type="entry name" value="Dimeric alpha+beta barrel"/>
    <property type="match status" value="1"/>
</dbReference>
<dbReference type="GO" id="GO:0019301">
    <property type="term" value="P:rhamnose catabolic process"/>
    <property type="evidence" value="ECO:0007669"/>
    <property type="project" value="TreeGrafter"/>
</dbReference>
<sequence>MSRVCFTLQVDPSRLEEYRARHAAVWPEMLAALRDAGWRDYTLHLREDGLLVGVLVTDGFAAAQAAMERTDVNRRWQAEMAHFFPQLADGRADRGMHVLDKVFNLEAHLALRLPNISSVQLKRRVGIRGGRRRVGLVGVCRGGRFVPDL</sequence>
<evidence type="ECO:0000313" key="2">
    <source>
        <dbReference type="Proteomes" id="UP000199413"/>
    </source>
</evidence>
<evidence type="ECO:0000313" key="1">
    <source>
        <dbReference type="EMBL" id="SCL26863.1"/>
    </source>
</evidence>
<dbReference type="Gene3D" id="3.30.70.100">
    <property type="match status" value="1"/>
</dbReference>